<keyword evidence="2" id="KW-0378">Hydrolase</keyword>
<dbReference type="RefSeq" id="WP_379480173.1">
    <property type="nucleotide sequence ID" value="NZ_JBHLTL010000001.1"/>
</dbReference>
<protein>
    <submittedName>
        <fullName evidence="2">Glycosyl hydrolase family 28-related protein</fullName>
    </submittedName>
</protein>
<proteinExistence type="predicted"/>
<organism evidence="2 3">
    <name type="scientific">Novosphingobium aquiterrae</name>
    <dbReference type="NCBI Taxonomy" id="624388"/>
    <lineage>
        <taxon>Bacteria</taxon>
        <taxon>Pseudomonadati</taxon>
        <taxon>Pseudomonadota</taxon>
        <taxon>Alphaproteobacteria</taxon>
        <taxon>Sphingomonadales</taxon>
        <taxon>Sphingomonadaceae</taxon>
        <taxon>Novosphingobium</taxon>
    </lineage>
</organism>
<dbReference type="Gene3D" id="2.160.20.10">
    <property type="entry name" value="Single-stranded right-handed beta-helix, Pectin lyase-like"/>
    <property type="match status" value="1"/>
</dbReference>
<keyword evidence="3" id="KW-1185">Reference proteome</keyword>
<evidence type="ECO:0000313" key="3">
    <source>
        <dbReference type="Proteomes" id="UP001589943"/>
    </source>
</evidence>
<dbReference type="SUPFAM" id="SSF51126">
    <property type="entry name" value="Pectin lyase-like"/>
    <property type="match status" value="1"/>
</dbReference>
<dbReference type="InterPro" id="IPR024535">
    <property type="entry name" value="RHGA/B-epi-like_pectate_lyase"/>
</dbReference>
<gene>
    <name evidence="2" type="ORF">ACFFF7_04580</name>
</gene>
<reference evidence="2 3" key="1">
    <citation type="submission" date="2024-09" db="EMBL/GenBank/DDBJ databases">
        <authorList>
            <person name="Sun Q."/>
            <person name="Mori K."/>
        </authorList>
    </citation>
    <scope>NUCLEOTIDE SEQUENCE [LARGE SCALE GENOMIC DNA]</scope>
    <source>
        <strain evidence="2 3">NCAIM B.02537</strain>
    </source>
</reference>
<dbReference type="GO" id="GO:0016787">
    <property type="term" value="F:hydrolase activity"/>
    <property type="evidence" value="ECO:0007669"/>
    <property type="project" value="UniProtKB-KW"/>
</dbReference>
<dbReference type="Pfam" id="PF12708">
    <property type="entry name" value="Pect-lyase_RHGA_epim"/>
    <property type="match status" value="1"/>
</dbReference>
<evidence type="ECO:0000313" key="2">
    <source>
        <dbReference type="EMBL" id="MFC0588680.1"/>
    </source>
</evidence>
<dbReference type="EMBL" id="JBHLTL010000001">
    <property type="protein sequence ID" value="MFC0588680.1"/>
    <property type="molecule type" value="Genomic_DNA"/>
</dbReference>
<dbReference type="InterPro" id="IPR012334">
    <property type="entry name" value="Pectin_lyas_fold"/>
</dbReference>
<dbReference type="Proteomes" id="UP001589943">
    <property type="component" value="Unassembled WGS sequence"/>
</dbReference>
<accession>A0ABV6PFR4</accession>
<evidence type="ECO:0000259" key="1">
    <source>
        <dbReference type="Pfam" id="PF12708"/>
    </source>
</evidence>
<comment type="caution">
    <text evidence="2">The sequence shown here is derived from an EMBL/GenBank/DDBJ whole genome shotgun (WGS) entry which is preliminary data.</text>
</comment>
<name>A0ABV6PFR4_9SPHN</name>
<sequence length="491" mass="52172">MSADFSARGLIRQTSQRLASAVSGDGSALVGYHAGGSAVGRTMQDRLRDQVSVKDYGAVGDGVADDTAAIQAAINNVLTGQGSRLYFPRGTYKITAKLVIPVSYGWAIEGASRLATRIIQFTSNTPIFSFEGTGTWGWSIRGLLFSWNTAQTAANTSAVAIRFGTGTAGHTFFQFEIGDCTFEKGWRAIAADATLSPSIWGVHVHNCTFANTMKGAAFFAVPNPSVGQPNICIESCMLDGAASAEELIQISTGDVITLRSLEFLNGTAPVGLIQITTTFAVTLMDCKTENYNVLATGSQLFKFSQCNVRAFNSSVNGVLGSGGVTYFLFGNSGTTLTVYGLSVNDALTGGTLYGYTADTVPFVADVKVIGPRSSDDIFPQTGCSPKFDADRRQKDRITDLTDASVVLTAASTRIQYLNVALTAARTVTLPNTGLYEGMEFEIVRKAATPGAFTLQVIDPVSANNYTMAASANGYVRYRYRGAWRIMAAGTL</sequence>
<dbReference type="InterPro" id="IPR011050">
    <property type="entry name" value="Pectin_lyase_fold/virulence"/>
</dbReference>
<feature type="domain" description="Rhamnogalacturonase A/B/Epimerase-like pectate lyase" evidence="1">
    <location>
        <begin position="51"/>
        <end position="117"/>
    </location>
</feature>